<dbReference type="Proteomes" id="UP000053342">
    <property type="component" value="Unassembled WGS sequence"/>
</dbReference>
<dbReference type="PANTHER" id="PTHR31531">
    <property type="entry name" value="E3 UBIQUITIN-PROTEIN LIGASE E3D FAMILY MEMBER"/>
    <property type="match status" value="1"/>
</dbReference>
<dbReference type="GO" id="GO:0030332">
    <property type="term" value="F:cyclin binding"/>
    <property type="evidence" value="ECO:0007669"/>
    <property type="project" value="TreeGrafter"/>
</dbReference>
<dbReference type="GO" id="GO:0005634">
    <property type="term" value="C:nucleus"/>
    <property type="evidence" value="ECO:0007669"/>
    <property type="project" value="TreeGrafter"/>
</dbReference>
<dbReference type="STRING" id="215243.A0A0D2BLX9"/>
<dbReference type="VEuPathDB" id="FungiDB:PV06_09398"/>
<evidence type="ECO:0008006" key="3">
    <source>
        <dbReference type="Google" id="ProtNLM"/>
    </source>
</evidence>
<dbReference type="AlphaFoldDB" id="A0A0D2BLX9"/>
<dbReference type="GO" id="GO:0061630">
    <property type="term" value="F:ubiquitin protein ligase activity"/>
    <property type="evidence" value="ECO:0007669"/>
    <property type="project" value="TreeGrafter"/>
</dbReference>
<dbReference type="GO" id="GO:0031624">
    <property type="term" value="F:ubiquitin conjugating enzyme binding"/>
    <property type="evidence" value="ECO:0007669"/>
    <property type="project" value="TreeGrafter"/>
</dbReference>
<dbReference type="GO" id="GO:0000151">
    <property type="term" value="C:ubiquitin ligase complex"/>
    <property type="evidence" value="ECO:0007669"/>
    <property type="project" value="TreeGrafter"/>
</dbReference>
<dbReference type="HOGENOM" id="CLU_029122_1_1_1"/>
<accession>A0A0D2BLX9</accession>
<proteinExistence type="predicted"/>
<name>A0A0D2BLX9_9EURO</name>
<dbReference type="GO" id="GO:0006513">
    <property type="term" value="P:protein monoubiquitination"/>
    <property type="evidence" value="ECO:0007669"/>
    <property type="project" value="TreeGrafter"/>
</dbReference>
<dbReference type="GO" id="GO:0043161">
    <property type="term" value="P:proteasome-mediated ubiquitin-dependent protein catabolic process"/>
    <property type="evidence" value="ECO:0007669"/>
    <property type="project" value="TreeGrafter"/>
</dbReference>
<sequence>MPKPKIDLYAEALTNIRQLTLHASLQSEKNEHTKIYISSDKKIITAVHDGESSSIYLPTQISGTANVTLPTDKRTEFSARLQIEDVSQLKDKQDEPGNSEVPWSASDLTPEAAIQCKNCGADIVQSGEIKTWKDLPSDHWADLMDLWFCHKPHEGYSPHDHAAESKGFSAKSQVATTAGVGLVDTVSFLLHREDCLNLQAAPSLREENKIVRCDVCETMIGSSQTGRSGTRLYKSRLQVLPDPGQDWQKYPAAVFLGAQLLSLIESSVSRKIVVHRSNGEDATSGKLGLLVWVFNPDIYYSSSRRGPTAHRAMKIFYKALADPETFLDDNSNTHEELAVPEDDYAEFKKVLFESTEILPEAAQTFQDWTVGLLDRWEKHASGSAKMDENPLNKKVEDGFEVFKLPAGMSELYL</sequence>
<dbReference type="GO" id="GO:0000209">
    <property type="term" value="P:protein polyubiquitination"/>
    <property type="evidence" value="ECO:0007669"/>
    <property type="project" value="TreeGrafter"/>
</dbReference>
<keyword evidence="2" id="KW-1185">Reference proteome</keyword>
<dbReference type="InterPro" id="IPR019193">
    <property type="entry name" value="UBQ-conj_enz_E2-bd_prot"/>
</dbReference>
<dbReference type="PANTHER" id="PTHR31531:SF2">
    <property type="entry name" value="E3 UBIQUITIN-PROTEIN LIGASE E3D"/>
    <property type="match status" value="1"/>
</dbReference>
<gene>
    <name evidence="1" type="ORF">PV06_09398</name>
</gene>
<dbReference type="RefSeq" id="XP_016258653.1">
    <property type="nucleotide sequence ID" value="XM_016410846.1"/>
</dbReference>
<dbReference type="GeneID" id="27361472"/>
<protein>
    <recommendedName>
        <fullName evidence="3">Ubiquitin-conjugating enzyme E2C-binding protein</fullName>
    </recommendedName>
</protein>
<dbReference type="EMBL" id="KN847341">
    <property type="protein sequence ID" value="KIW38437.1"/>
    <property type="molecule type" value="Genomic_DNA"/>
</dbReference>
<organism evidence="1 2">
    <name type="scientific">Exophiala oligosperma</name>
    <dbReference type="NCBI Taxonomy" id="215243"/>
    <lineage>
        <taxon>Eukaryota</taxon>
        <taxon>Fungi</taxon>
        <taxon>Dikarya</taxon>
        <taxon>Ascomycota</taxon>
        <taxon>Pezizomycotina</taxon>
        <taxon>Eurotiomycetes</taxon>
        <taxon>Chaetothyriomycetidae</taxon>
        <taxon>Chaetothyriales</taxon>
        <taxon>Herpotrichiellaceae</taxon>
        <taxon>Exophiala</taxon>
    </lineage>
</organism>
<evidence type="ECO:0000313" key="1">
    <source>
        <dbReference type="EMBL" id="KIW38437.1"/>
    </source>
</evidence>
<reference evidence="1 2" key="1">
    <citation type="submission" date="2015-01" db="EMBL/GenBank/DDBJ databases">
        <title>The Genome Sequence of Exophiala oligosperma CBS72588.</title>
        <authorList>
            <consortium name="The Broad Institute Genomics Platform"/>
            <person name="Cuomo C."/>
            <person name="de Hoog S."/>
            <person name="Gorbushina A."/>
            <person name="Stielow B."/>
            <person name="Teixiera M."/>
            <person name="Abouelleil A."/>
            <person name="Chapman S.B."/>
            <person name="Priest M."/>
            <person name="Young S.K."/>
            <person name="Wortman J."/>
            <person name="Nusbaum C."/>
            <person name="Birren B."/>
        </authorList>
    </citation>
    <scope>NUCLEOTIDE SEQUENCE [LARGE SCALE GENOMIC DNA]</scope>
    <source>
        <strain evidence="1 2">CBS 72588</strain>
    </source>
</reference>
<dbReference type="GO" id="GO:0051865">
    <property type="term" value="P:protein autoubiquitination"/>
    <property type="evidence" value="ECO:0007669"/>
    <property type="project" value="TreeGrafter"/>
</dbReference>
<dbReference type="Pfam" id="PF09814">
    <property type="entry name" value="HECT_2"/>
    <property type="match status" value="1"/>
</dbReference>
<evidence type="ECO:0000313" key="2">
    <source>
        <dbReference type="Proteomes" id="UP000053342"/>
    </source>
</evidence>
<dbReference type="GO" id="GO:0005829">
    <property type="term" value="C:cytosol"/>
    <property type="evidence" value="ECO:0007669"/>
    <property type="project" value="TreeGrafter"/>
</dbReference>
<dbReference type="OrthoDB" id="386949at2759"/>